<accession>A0A7R9HNK0</accession>
<sequence>MKTIRSVPVDKDLSRKKVPLNHASFYAKFKTLVSPCEFGNQEDELLGLMALLKGCAEQLRGLAVQAQSLVIEELSELD</sequence>
<organism evidence="1">
    <name type="scientific">Timema monikensis</name>
    <dbReference type="NCBI Taxonomy" id="170555"/>
    <lineage>
        <taxon>Eukaryota</taxon>
        <taxon>Metazoa</taxon>
        <taxon>Ecdysozoa</taxon>
        <taxon>Arthropoda</taxon>
        <taxon>Hexapoda</taxon>
        <taxon>Insecta</taxon>
        <taxon>Pterygota</taxon>
        <taxon>Neoptera</taxon>
        <taxon>Polyneoptera</taxon>
        <taxon>Phasmatodea</taxon>
        <taxon>Timematodea</taxon>
        <taxon>Timematoidea</taxon>
        <taxon>Timematidae</taxon>
        <taxon>Timema</taxon>
    </lineage>
</organism>
<gene>
    <name evidence="1" type="ORF">TMSB3V08_LOCUS3563</name>
</gene>
<reference evidence="1" key="1">
    <citation type="submission" date="2020-11" db="EMBL/GenBank/DDBJ databases">
        <authorList>
            <person name="Tran Van P."/>
        </authorList>
    </citation>
    <scope>NUCLEOTIDE SEQUENCE</scope>
</reference>
<protein>
    <submittedName>
        <fullName evidence="1">Uncharacterized protein</fullName>
    </submittedName>
</protein>
<evidence type="ECO:0000313" key="1">
    <source>
        <dbReference type="EMBL" id="CAD7426689.1"/>
    </source>
</evidence>
<dbReference type="EMBL" id="OB793252">
    <property type="protein sequence ID" value="CAD7426689.1"/>
    <property type="molecule type" value="Genomic_DNA"/>
</dbReference>
<name>A0A7R9HNK0_9NEOP</name>
<dbReference type="AlphaFoldDB" id="A0A7R9HNK0"/>
<proteinExistence type="predicted"/>